<dbReference type="Proteomes" id="UP000594800">
    <property type="component" value="Chromosome"/>
</dbReference>
<evidence type="ECO:0000313" key="2">
    <source>
        <dbReference type="EMBL" id="QPH54468.1"/>
    </source>
</evidence>
<gene>
    <name evidence="2" type="ORF">I0K15_01410</name>
</gene>
<protein>
    <recommendedName>
        <fullName evidence="4">Peptidase inhibitor I78 family protein</fullName>
    </recommendedName>
</protein>
<dbReference type="Gene3D" id="3.30.10.10">
    <property type="entry name" value="Trypsin Inhibitor V, subunit A"/>
    <property type="match status" value="1"/>
</dbReference>
<name>A0A7S9QCQ2_9RHOB</name>
<sequence>MRPVHLCLLAASLALPLAACTPPTEVGATGCDADGYAAFIGENEEIFTRSTFPAPMRIIRPGDVVTQDFNPDRLNFMLDETGTIVDVNCG</sequence>
<evidence type="ECO:0000256" key="1">
    <source>
        <dbReference type="SAM" id="SignalP"/>
    </source>
</evidence>
<evidence type="ECO:0008006" key="4">
    <source>
        <dbReference type="Google" id="ProtNLM"/>
    </source>
</evidence>
<dbReference type="InterPro" id="IPR021719">
    <property type="entry name" value="Prot_inh_I78"/>
</dbReference>
<evidence type="ECO:0000313" key="3">
    <source>
        <dbReference type="Proteomes" id="UP000594800"/>
    </source>
</evidence>
<keyword evidence="3" id="KW-1185">Reference proteome</keyword>
<proteinExistence type="predicted"/>
<keyword evidence="1" id="KW-0732">Signal</keyword>
<reference evidence="2 3" key="1">
    <citation type="submission" date="2020-11" db="EMBL/GenBank/DDBJ databases">
        <title>Description of Pontivivens ytuae sp. nov. isolated from deep sea sediment of Mariana Trench.</title>
        <authorList>
            <person name="Wang Z."/>
            <person name="Sun Q.-L."/>
            <person name="Xu X.-D."/>
            <person name="Tang Y.-Z."/>
            <person name="Zhang J."/>
        </authorList>
    </citation>
    <scope>NUCLEOTIDE SEQUENCE [LARGE SCALE GENOMIC DNA]</scope>
    <source>
        <strain evidence="2 3">MT2928</strain>
    </source>
</reference>
<dbReference type="PANTHER" id="PTHR39600:SF1">
    <property type="entry name" value="PEPTIDASE INHIBITOR I78 FAMILY PROTEIN"/>
    <property type="match status" value="1"/>
</dbReference>
<dbReference type="AlphaFoldDB" id="A0A7S9QCQ2"/>
<dbReference type="PANTHER" id="PTHR39600">
    <property type="entry name" value="PEPTIDASE INHIBITOR I78 FAMILY PROTEIN"/>
    <property type="match status" value="1"/>
</dbReference>
<accession>A0A7S9QCQ2</accession>
<feature type="chain" id="PRO_5032530918" description="Peptidase inhibitor I78 family protein" evidence="1">
    <location>
        <begin position="20"/>
        <end position="90"/>
    </location>
</feature>
<feature type="signal peptide" evidence="1">
    <location>
        <begin position="1"/>
        <end position="19"/>
    </location>
</feature>
<dbReference type="Pfam" id="PF11720">
    <property type="entry name" value="Inhibitor_I78"/>
    <property type="match status" value="1"/>
</dbReference>
<dbReference type="KEGG" id="poz:I0K15_01410"/>
<dbReference type="EMBL" id="CP064942">
    <property type="protein sequence ID" value="QPH54468.1"/>
    <property type="molecule type" value="Genomic_DNA"/>
</dbReference>
<organism evidence="2 3">
    <name type="scientific">Pontivivens ytuae</name>
    <dbReference type="NCBI Taxonomy" id="2789856"/>
    <lineage>
        <taxon>Bacteria</taxon>
        <taxon>Pseudomonadati</taxon>
        <taxon>Pseudomonadota</taxon>
        <taxon>Alphaproteobacteria</taxon>
        <taxon>Rhodobacterales</taxon>
        <taxon>Paracoccaceae</taxon>
        <taxon>Pontivivens</taxon>
    </lineage>
</organism>
<dbReference type="RefSeq" id="WP_196103677.1">
    <property type="nucleotide sequence ID" value="NZ_CP064942.1"/>
</dbReference>